<sequence length="85" mass="9480">MKSPGPFIMGWNIQFLGTLPCQKITSESLSRKLDKIVRLNFAPEFVLLSVSLKGVFVASEDDPQVSLNWQLFGPISWPELGNLMA</sequence>
<name>A0AC34QM28_9BILA</name>
<dbReference type="Proteomes" id="UP000887576">
    <property type="component" value="Unplaced"/>
</dbReference>
<evidence type="ECO:0000313" key="2">
    <source>
        <dbReference type="WBParaSite" id="JU765_v2.g17570.t1"/>
    </source>
</evidence>
<evidence type="ECO:0000313" key="1">
    <source>
        <dbReference type="Proteomes" id="UP000887576"/>
    </source>
</evidence>
<accession>A0AC34QM28</accession>
<proteinExistence type="predicted"/>
<dbReference type="WBParaSite" id="JU765_v2.g17570.t1">
    <property type="protein sequence ID" value="JU765_v2.g17570.t1"/>
    <property type="gene ID" value="JU765_v2.g17570"/>
</dbReference>
<reference evidence="2" key="1">
    <citation type="submission" date="2022-11" db="UniProtKB">
        <authorList>
            <consortium name="WormBaseParasite"/>
        </authorList>
    </citation>
    <scope>IDENTIFICATION</scope>
</reference>
<organism evidence="1 2">
    <name type="scientific">Panagrolaimus sp. JU765</name>
    <dbReference type="NCBI Taxonomy" id="591449"/>
    <lineage>
        <taxon>Eukaryota</taxon>
        <taxon>Metazoa</taxon>
        <taxon>Ecdysozoa</taxon>
        <taxon>Nematoda</taxon>
        <taxon>Chromadorea</taxon>
        <taxon>Rhabditida</taxon>
        <taxon>Tylenchina</taxon>
        <taxon>Panagrolaimomorpha</taxon>
        <taxon>Panagrolaimoidea</taxon>
        <taxon>Panagrolaimidae</taxon>
        <taxon>Panagrolaimus</taxon>
    </lineage>
</organism>
<protein>
    <submittedName>
        <fullName evidence="2">Uncharacterized protein</fullName>
    </submittedName>
</protein>